<dbReference type="EMBL" id="JAXCGZ010000216">
    <property type="protein sequence ID" value="KAK7086392.1"/>
    <property type="molecule type" value="Genomic_DNA"/>
</dbReference>
<sequence>MLRQSVQRGSQFIKTVNARSASRLPKDKNPYFWVGGSQTGKKQWWYGEKIESTSEISWSSEEATHPALPDSPLGNIKEYPQKLPDGGIQYFGFKYYPRNPDDVDPPYEPAPLHLVIRLKSLSKRPYWEKDILRKFGLVGKRSDFAIVKNIPENNAYLWRVKHMVRITPLRVPSNLPEYVDPKCCFLKETGEFIYSPHLKVDENRLKEDGDLARTKISRKFVDEHTRKNWQNAWQIKLV</sequence>
<keyword evidence="4 10" id="KW-0689">Ribosomal protein</keyword>
<dbReference type="Gene3D" id="3.30.1390.20">
    <property type="entry name" value="Ribosomal protein L30, ferredoxin-like fold domain"/>
    <property type="match status" value="1"/>
</dbReference>
<reference evidence="10 11" key="1">
    <citation type="submission" date="2023-11" db="EMBL/GenBank/DDBJ databases">
        <title>Halocaridina rubra genome assembly.</title>
        <authorList>
            <person name="Smith C."/>
        </authorList>
    </citation>
    <scope>NUCLEOTIDE SEQUENCE [LARGE SCALE GENOMIC DNA]</scope>
    <source>
        <strain evidence="10">EP-1</strain>
        <tissue evidence="10">Whole</tissue>
    </source>
</reference>
<organism evidence="10 11">
    <name type="scientific">Halocaridina rubra</name>
    <name type="common">Hawaiian red shrimp</name>
    <dbReference type="NCBI Taxonomy" id="373956"/>
    <lineage>
        <taxon>Eukaryota</taxon>
        <taxon>Metazoa</taxon>
        <taxon>Ecdysozoa</taxon>
        <taxon>Arthropoda</taxon>
        <taxon>Crustacea</taxon>
        <taxon>Multicrustacea</taxon>
        <taxon>Malacostraca</taxon>
        <taxon>Eumalacostraca</taxon>
        <taxon>Eucarida</taxon>
        <taxon>Decapoda</taxon>
        <taxon>Pleocyemata</taxon>
        <taxon>Caridea</taxon>
        <taxon>Atyoidea</taxon>
        <taxon>Atyidae</taxon>
        <taxon>Halocaridina</taxon>
    </lineage>
</organism>
<evidence type="ECO:0000256" key="8">
    <source>
        <dbReference type="ARBA" id="ARBA00035356"/>
    </source>
</evidence>
<keyword evidence="5" id="KW-0496">Mitochondrion</keyword>
<keyword evidence="3" id="KW-0809">Transit peptide</keyword>
<proteinExistence type="inferred from homology"/>
<dbReference type="AlphaFoldDB" id="A0AAN9AGC7"/>
<evidence type="ECO:0000256" key="1">
    <source>
        <dbReference type="ARBA" id="ARBA00004173"/>
    </source>
</evidence>
<dbReference type="FunFam" id="3.30.1390.20:FF:000005">
    <property type="entry name" value="39S ribosomal protein L30, mitochondrial"/>
    <property type="match status" value="1"/>
</dbReference>
<dbReference type="SUPFAM" id="SSF55129">
    <property type="entry name" value="Ribosomal protein L30p/L7e"/>
    <property type="match status" value="1"/>
</dbReference>
<evidence type="ECO:0000256" key="7">
    <source>
        <dbReference type="ARBA" id="ARBA00035281"/>
    </source>
</evidence>
<evidence type="ECO:0000256" key="4">
    <source>
        <dbReference type="ARBA" id="ARBA00022980"/>
    </source>
</evidence>
<dbReference type="Proteomes" id="UP001381693">
    <property type="component" value="Unassembled WGS sequence"/>
</dbReference>
<dbReference type="InterPro" id="IPR036919">
    <property type="entry name" value="Ribo_uL30_ferredoxin-like_sf"/>
</dbReference>
<name>A0AAN9AGC7_HALRR</name>
<dbReference type="GO" id="GO:0015934">
    <property type="term" value="C:large ribosomal subunit"/>
    <property type="evidence" value="ECO:0007669"/>
    <property type="project" value="InterPro"/>
</dbReference>
<dbReference type="GO" id="GO:0003735">
    <property type="term" value="F:structural constituent of ribosome"/>
    <property type="evidence" value="ECO:0007669"/>
    <property type="project" value="InterPro"/>
</dbReference>
<dbReference type="PANTHER" id="PTHR15892:SF2">
    <property type="entry name" value="LARGE RIBOSOMAL SUBUNIT PROTEIN UL30M"/>
    <property type="match status" value="1"/>
</dbReference>
<dbReference type="InterPro" id="IPR005996">
    <property type="entry name" value="Ribosomal_uL30_bac-type"/>
</dbReference>
<gene>
    <name evidence="10" type="primary">Mrpl30</name>
    <name evidence="10" type="ORF">SK128_021995</name>
</gene>
<dbReference type="Pfam" id="PF00327">
    <property type="entry name" value="Ribosomal_L30"/>
    <property type="match status" value="1"/>
</dbReference>
<comment type="similarity">
    <text evidence="2">Belongs to the universal ribosomal protein uL30 family.</text>
</comment>
<evidence type="ECO:0000313" key="10">
    <source>
        <dbReference type="EMBL" id="KAK7086392.1"/>
    </source>
</evidence>
<comment type="subcellular location">
    <subcellularLocation>
        <location evidence="1">Mitochondrion</location>
    </subcellularLocation>
</comment>
<evidence type="ECO:0000256" key="6">
    <source>
        <dbReference type="ARBA" id="ARBA00023274"/>
    </source>
</evidence>
<keyword evidence="11" id="KW-1185">Reference proteome</keyword>
<evidence type="ECO:0000256" key="5">
    <source>
        <dbReference type="ARBA" id="ARBA00023128"/>
    </source>
</evidence>
<dbReference type="InterPro" id="IPR016082">
    <property type="entry name" value="Ribosomal_uL30_ferredoxin-like"/>
</dbReference>
<protein>
    <recommendedName>
        <fullName evidence="7">Large ribosomal subunit protein uL30m</fullName>
    </recommendedName>
    <alternativeName>
        <fullName evidence="8">39S ribosomal protein L30, mitochondrial</fullName>
    </alternativeName>
</protein>
<evidence type="ECO:0000256" key="3">
    <source>
        <dbReference type="ARBA" id="ARBA00022946"/>
    </source>
</evidence>
<evidence type="ECO:0000313" key="11">
    <source>
        <dbReference type="Proteomes" id="UP001381693"/>
    </source>
</evidence>
<dbReference type="GO" id="GO:0006412">
    <property type="term" value="P:translation"/>
    <property type="evidence" value="ECO:0007669"/>
    <property type="project" value="InterPro"/>
</dbReference>
<evidence type="ECO:0000256" key="2">
    <source>
        <dbReference type="ARBA" id="ARBA00007594"/>
    </source>
</evidence>
<dbReference type="GO" id="GO:0005743">
    <property type="term" value="C:mitochondrial inner membrane"/>
    <property type="evidence" value="ECO:0007669"/>
    <property type="project" value="UniProtKB-ARBA"/>
</dbReference>
<keyword evidence="6" id="KW-0687">Ribonucleoprotein</keyword>
<evidence type="ECO:0000259" key="9">
    <source>
        <dbReference type="Pfam" id="PF00327"/>
    </source>
</evidence>
<comment type="caution">
    <text evidence="10">The sequence shown here is derived from an EMBL/GenBank/DDBJ whole genome shotgun (WGS) entry which is preliminary data.</text>
</comment>
<feature type="domain" description="Large ribosomal subunit protein uL30-like ferredoxin-like fold" evidence="9">
    <location>
        <begin position="114"/>
        <end position="164"/>
    </location>
</feature>
<dbReference type="PANTHER" id="PTHR15892">
    <property type="entry name" value="MITOCHONDRIAL RIBOSOMAL PROTEIN L30"/>
    <property type="match status" value="1"/>
</dbReference>
<accession>A0AAN9AGC7</accession>